<dbReference type="AlphaFoldDB" id="A0A1X0SBH6"/>
<evidence type="ECO:0000313" key="10">
    <source>
        <dbReference type="EMBL" id="ORE21632.1"/>
    </source>
</evidence>
<dbReference type="Pfam" id="PF12597">
    <property type="entry name" value="Cox20"/>
    <property type="match status" value="1"/>
</dbReference>
<evidence type="ECO:0000256" key="2">
    <source>
        <dbReference type="ARBA" id="ARBA00009575"/>
    </source>
</evidence>
<evidence type="ECO:0000256" key="8">
    <source>
        <dbReference type="ARBA" id="ARBA00023136"/>
    </source>
</evidence>
<keyword evidence="8 9" id="KW-0472">Membrane</keyword>
<dbReference type="GO" id="GO:0005743">
    <property type="term" value="C:mitochondrial inner membrane"/>
    <property type="evidence" value="ECO:0007669"/>
    <property type="project" value="UniProtKB-SubCell"/>
</dbReference>
<evidence type="ECO:0000256" key="7">
    <source>
        <dbReference type="ARBA" id="ARBA00023128"/>
    </source>
</evidence>
<comment type="subcellular location">
    <subcellularLocation>
        <location evidence="1">Mitochondrion inner membrane</location>
    </subcellularLocation>
</comment>
<accession>A0A1X0SBH6</accession>
<dbReference type="PRINTS" id="PR02049">
    <property type="entry name" value="PROTEINF36A"/>
</dbReference>
<dbReference type="VEuPathDB" id="FungiDB:BCV72DRAFT_185211"/>
<dbReference type="PANTHER" id="PTHR31586">
    <property type="entry name" value="CYTOCHROME C OXIDASE PROTEIN 20"/>
    <property type="match status" value="1"/>
</dbReference>
<sequence length="73" mass="8227">MSSSQQDSPSFVDALKTIKLEDFKDINKIPCSRNALLYGMAAGVAMGAIRFMSKRKHIKKNFFFTHNLKMGDV</sequence>
<evidence type="ECO:0000256" key="3">
    <source>
        <dbReference type="ARBA" id="ARBA00017689"/>
    </source>
</evidence>
<keyword evidence="7" id="KW-0496">Mitochondrion</keyword>
<feature type="transmembrane region" description="Helical" evidence="9">
    <location>
        <begin position="35"/>
        <end position="53"/>
    </location>
</feature>
<evidence type="ECO:0000256" key="9">
    <source>
        <dbReference type="SAM" id="Phobius"/>
    </source>
</evidence>
<keyword evidence="5" id="KW-0999">Mitochondrion inner membrane</keyword>
<name>A0A1X0SBH6_RHIZD</name>
<evidence type="ECO:0000313" key="11">
    <source>
        <dbReference type="Proteomes" id="UP000242381"/>
    </source>
</evidence>
<evidence type="ECO:0000256" key="6">
    <source>
        <dbReference type="ARBA" id="ARBA00022989"/>
    </source>
</evidence>
<dbReference type="GO" id="GO:0033617">
    <property type="term" value="P:mitochondrial respiratory chain complex IV assembly"/>
    <property type="evidence" value="ECO:0007669"/>
    <property type="project" value="InterPro"/>
</dbReference>
<dbReference type="InterPro" id="IPR022533">
    <property type="entry name" value="Cox20"/>
</dbReference>
<evidence type="ECO:0000256" key="5">
    <source>
        <dbReference type="ARBA" id="ARBA00022792"/>
    </source>
</evidence>
<keyword evidence="6 9" id="KW-1133">Transmembrane helix</keyword>
<evidence type="ECO:0000256" key="1">
    <source>
        <dbReference type="ARBA" id="ARBA00004273"/>
    </source>
</evidence>
<dbReference type="Proteomes" id="UP000242381">
    <property type="component" value="Unassembled WGS sequence"/>
</dbReference>
<proteinExistence type="inferred from homology"/>
<protein>
    <recommendedName>
        <fullName evidence="3">Cytochrome c oxidase assembly protein COX20, mitochondrial</fullName>
    </recommendedName>
</protein>
<organism evidence="10 11">
    <name type="scientific">Rhizopus microsporus</name>
    <dbReference type="NCBI Taxonomy" id="58291"/>
    <lineage>
        <taxon>Eukaryota</taxon>
        <taxon>Fungi</taxon>
        <taxon>Fungi incertae sedis</taxon>
        <taxon>Mucoromycota</taxon>
        <taxon>Mucoromycotina</taxon>
        <taxon>Mucoromycetes</taxon>
        <taxon>Mucorales</taxon>
        <taxon>Mucorineae</taxon>
        <taxon>Rhizopodaceae</taxon>
        <taxon>Rhizopus</taxon>
    </lineage>
</organism>
<dbReference type="OMA" id="MSKRKHI"/>
<gene>
    <name evidence="10" type="ORF">BCV71DRAFT_173471</name>
</gene>
<evidence type="ECO:0000256" key="4">
    <source>
        <dbReference type="ARBA" id="ARBA00022692"/>
    </source>
</evidence>
<comment type="similarity">
    <text evidence="2">Belongs to the COX20 family.</text>
</comment>
<reference evidence="10 11" key="1">
    <citation type="journal article" date="2016" name="Proc. Natl. Acad. Sci. U.S.A.">
        <title>Lipid metabolic changes in an early divergent fungus govern the establishment of a mutualistic symbiosis with endobacteria.</title>
        <authorList>
            <person name="Lastovetsky O.A."/>
            <person name="Gaspar M.L."/>
            <person name="Mondo S.J."/>
            <person name="LaButti K.M."/>
            <person name="Sandor L."/>
            <person name="Grigoriev I.V."/>
            <person name="Henry S.A."/>
            <person name="Pawlowska T.E."/>
        </authorList>
    </citation>
    <scope>NUCLEOTIDE SEQUENCE [LARGE SCALE GENOMIC DNA]</scope>
    <source>
        <strain evidence="10 11">ATCC 11559</strain>
    </source>
</reference>
<keyword evidence="4 9" id="KW-0812">Transmembrane</keyword>
<dbReference type="EMBL" id="KV921276">
    <property type="protein sequence ID" value="ORE21632.1"/>
    <property type="molecule type" value="Genomic_DNA"/>
</dbReference>
<dbReference type="PANTHER" id="PTHR31586:SF1">
    <property type="entry name" value="CYTOCHROME C OXIDASE ASSEMBLY PROTEIN COX20, MITOCHONDRIAL"/>
    <property type="match status" value="1"/>
</dbReference>